<dbReference type="OrthoDB" id="9804407at2"/>
<evidence type="ECO:0000313" key="12">
    <source>
        <dbReference type="Proteomes" id="UP000008207"/>
    </source>
</evidence>
<evidence type="ECO:0000256" key="5">
    <source>
        <dbReference type="ARBA" id="ARBA00022576"/>
    </source>
</evidence>
<dbReference type="InterPro" id="IPR015424">
    <property type="entry name" value="PyrdxlP-dep_Trfase"/>
</dbReference>
<dbReference type="SUPFAM" id="SSF53383">
    <property type="entry name" value="PLP-dependent transferases"/>
    <property type="match status" value="1"/>
</dbReference>
<evidence type="ECO:0000313" key="11">
    <source>
        <dbReference type="EMBL" id="ACL62280.1"/>
    </source>
</evidence>
<comment type="cofactor">
    <cofactor evidence="1">
        <name>pyridoxal 5'-phosphate</name>
        <dbReference type="ChEBI" id="CHEBI:597326"/>
    </cofactor>
</comment>
<dbReference type="InterPro" id="IPR015422">
    <property type="entry name" value="PyrdxlP-dep_Trfase_small"/>
</dbReference>
<dbReference type="AlphaFoldDB" id="B8IPI8"/>
<evidence type="ECO:0000256" key="1">
    <source>
        <dbReference type="ARBA" id="ARBA00001933"/>
    </source>
</evidence>
<comment type="catalytic activity">
    <reaction evidence="9">
        <text>L-aspartate + 2-oxoglutarate = oxaloacetate + L-glutamate</text>
        <dbReference type="Rhea" id="RHEA:21824"/>
        <dbReference type="ChEBI" id="CHEBI:16452"/>
        <dbReference type="ChEBI" id="CHEBI:16810"/>
        <dbReference type="ChEBI" id="CHEBI:29985"/>
        <dbReference type="ChEBI" id="CHEBI:29991"/>
        <dbReference type="EC" id="2.6.1.1"/>
    </reaction>
</comment>
<protein>
    <recommendedName>
        <fullName evidence="4">8-amino-7-oxononanoate synthase</fullName>
        <ecNumber evidence="3">2.6.1.1</ecNumber>
    </recommendedName>
    <alternativeName>
        <fullName evidence="8">Alpha-oxoamine synthase</fullName>
    </alternativeName>
</protein>
<dbReference type="PANTHER" id="PTHR46383">
    <property type="entry name" value="ASPARTATE AMINOTRANSFERASE"/>
    <property type="match status" value="1"/>
</dbReference>
<evidence type="ECO:0000256" key="9">
    <source>
        <dbReference type="ARBA" id="ARBA00049185"/>
    </source>
</evidence>
<evidence type="ECO:0000256" key="8">
    <source>
        <dbReference type="ARBA" id="ARBA00031658"/>
    </source>
</evidence>
<dbReference type="InterPro" id="IPR015421">
    <property type="entry name" value="PyrdxlP-dep_Trfase_major"/>
</dbReference>
<keyword evidence="5 11" id="KW-0032">Aminotransferase</keyword>
<dbReference type="EMBL" id="CP001349">
    <property type="protein sequence ID" value="ACL62280.1"/>
    <property type="molecule type" value="Genomic_DNA"/>
</dbReference>
<dbReference type="GO" id="GO:0006520">
    <property type="term" value="P:amino acid metabolic process"/>
    <property type="evidence" value="ECO:0007669"/>
    <property type="project" value="InterPro"/>
</dbReference>
<evidence type="ECO:0000256" key="6">
    <source>
        <dbReference type="ARBA" id="ARBA00022679"/>
    </source>
</evidence>
<keyword evidence="7" id="KW-0663">Pyridoxal phosphate</keyword>
<evidence type="ECO:0000256" key="4">
    <source>
        <dbReference type="ARBA" id="ARBA00016004"/>
    </source>
</evidence>
<dbReference type="EC" id="2.6.1.1" evidence="3"/>
<sequence>MTSMPKPPSLPPVNPTAEGVLPSGIGELIGYGTDRPGLIPLWVGEGDRPTPDFIGEAAARALRDGQTFYTRMLGIPELREAIAAYIARLYGGAAEPDRIFVTVGGMQAFDIALKIAAVPGDEVVVPTPTWPNFFGAIEASGAHRVMVPMSFSPASGWALDIERLAAAVTARTRVLVVNSPANPTGWTATHADLRALLAIARRHDLWIIADEIYGRFSFDPAHAALGRAPSIRDVWEPEDRDRVLFVQTFSKNWAMTGWRIGWLEGPAQLGRIVDGLILYGTSGIATFLQHAAVVAVRDGEPLVQAQIAQAREGRRILAEGLGRLPGVELPPPAGAFYAFPRIPGEPDARHLAMRLVDEANVGVAPGTAFGPGGQSFLRLCFARSAGDLHEAVRRLAPVLAAGR</sequence>
<dbReference type="InterPro" id="IPR050596">
    <property type="entry name" value="AspAT/PAT-like"/>
</dbReference>
<evidence type="ECO:0000256" key="2">
    <source>
        <dbReference type="ARBA" id="ARBA00007441"/>
    </source>
</evidence>
<evidence type="ECO:0000256" key="7">
    <source>
        <dbReference type="ARBA" id="ARBA00022898"/>
    </source>
</evidence>
<dbReference type="InterPro" id="IPR004839">
    <property type="entry name" value="Aminotransferase_I/II_large"/>
</dbReference>
<feature type="domain" description="Aminotransferase class I/classII large" evidence="10">
    <location>
        <begin position="42"/>
        <end position="395"/>
    </location>
</feature>
<reference evidence="11 12" key="1">
    <citation type="submission" date="2009-01" db="EMBL/GenBank/DDBJ databases">
        <title>Complete sequence of chromosome of Methylobacterium nodulans ORS 2060.</title>
        <authorList>
            <consortium name="US DOE Joint Genome Institute"/>
            <person name="Lucas S."/>
            <person name="Copeland A."/>
            <person name="Lapidus A."/>
            <person name="Glavina del Rio T."/>
            <person name="Dalin E."/>
            <person name="Tice H."/>
            <person name="Bruce D."/>
            <person name="Goodwin L."/>
            <person name="Pitluck S."/>
            <person name="Sims D."/>
            <person name="Brettin T."/>
            <person name="Detter J.C."/>
            <person name="Han C."/>
            <person name="Larimer F."/>
            <person name="Land M."/>
            <person name="Hauser L."/>
            <person name="Kyrpides N."/>
            <person name="Ivanova N."/>
            <person name="Marx C.J."/>
            <person name="Richardson P."/>
        </authorList>
    </citation>
    <scope>NUCLEOTIDE SEQUENCE [LARGE SCALE GENOMIC DNA]</scope>
    <source>
        <strain evidence="12">LMG 21967 / CNCM I-2342 / ORS 2060</strain>
    </source>
</reference>
<dbReference type="Gene3D" id="3.40.640.10">
    <property type="entry name" value="Type I PLP-dependent aspartate aminotransferase-like (Major domain)"/>
    <property type="match status" value="1"/>
</dbReference>
<keyword evidence="6 11" id="KW-0808">Transferase</keyword>
<dbReference type="CDD" id="cd00609">
    <property type="entry name" value="AAT_like"/>
    <property type="match status" value="1"/>
</dbReference>
<dbReference type="GO" id="GO:0030170">
    <property type="term" value="F:pyridoxal phosphate binding"/>
    <property type="evidence" value="ECO:0007669"/>
    <property type="project" value="InterPro"/>
</dbReference>
<comment type="similarity">
    <text evidence="2">Belongs to the class-I pyridoxal-phosphate-dependent aminotransferase family.</text>
</comment>
<keyword evidence="12" id="KW-1185">Reference proteome</keyword>
<dbReference type="eggNOG" id="COG0436">
    <property type="taxonomic scope" value="Bacteria"/>
</dbReference>
<dbReference type="Proteomes" id="UP000008207">
    <property type="component" value="Chromosome"/>
</dbReference>
<dbReference type="KEGG" id="mno:Mnod_7544"/>
<evidence type="ECO:0000259" key="10">
    <source>
        <dbReference type="Pfam" id="PF00155"/>
    </source>
</evidence>
<dbReference type="RefSeq" id="WP_015933834.1">
    <property type="nucleotide sequence ID" value="NC_011894.1"/>
</dbReference>
<dbReference type="Gene3D" id="3.90.1150.10">
    <property type="entry name" value="Aspartate Aminotransferase, domain 1"/>
    <property type="match status" value="1"/>
</dbReference>
<dbReference type="Pfam" id="PF00155">
    <property type="entry name" value="Aminotran_1_2"/>
    <property type="match status" value="1"/>
</dbReference>
<organism evidence="11 12">
    <name type="scientific">Methylobacterium nodulans (strain LMG 21967 / CNCM I-2342 / ORS 2060)</name>
    <dbReference type="NCBI Taxonomy" id="460265"/>
    <lineage>
        <taxon>Bacteria</taxon>
        <taxon>Pseudomonadati</taxon>
        <taxon>Pseudomonadota</taxon>
        <taxon>Alphaproteobacteria</taxon>
        <taxon>Hyphomicrobiales</taxon>
        <taxon>Methylobacteriaceae</taxon>
        <taxon>Methylobacterium</taxon>
    </lineage>
</organism>
<name>B8IPI8_METNO</name>
<proteinExistence type="inferred from homology"/>
<dbReference type="STRING" id="460265.Mnod_7544"/>
<dbReference type="HOGENOM" id="CLU_017584_4_3_5"/>
<dbReference type="NCBIfam" id="NF004770">
    <property type="entry name" value="PRK06108.1"/>
    <property type="match status" value="1"/>
</dbReference>
<gene>
    <name evidence="11" type="ordered locus">Mnod_7544</name>
</gene>
<accession>B8IPI8</accession>
<dbReference type="GO" id="GO:0004069">
    <property type="term" value="F:L-aspartate:2-oxoglutarate aminotransferase activity"/>
    <property type="evidence" value="ECO:0007669"/>
    <property type="project" value="UniProtKB-EC"/>
</dbReference>
<evidence type="ECO:0000256" key="3">
    <source>
        <dbReference type="ARBA" id="ARBA00012753"/>
    </source>
</evidence>
<dbReference type="PANTHER" id="PTHR46383:SF1">
    <property type="entry name" value="ASPARTATE AMINOTRANSFERASE"/>
    <property type="match status" value="1"/>
</dbReference>